<evidence type="ECO:0000313" key="2">
    <source>
        <dbReference type="Proteomes" id="UP000887116"/>
    </source>
</evidence>
<evidence type="ECO:0000313" key="1">
    <source>
        <dbReference type="EMBL" id="GFR05489.1"/>
    </source>
</evidence>
<dbReference type="EMBL" id="BMAO01035716">
    <property type="protein sequence ID" value="GFR05489.1"/>
    <property type="molecule type" value="Genomic_DNA"/>
</dbReference>
<sequence>ASKSPVVIAPKFSVIFPIGQYHHSSCNRKSMVLSSNLFRIHFAANNRIGFNVFCNKSVRTNNGTITNLHTGIIVTEFPIQISFSIIVSPLLTTFIEAKFQDFPNILKG</sequence>
<feature type="non-terminal residue" evidence="1">
    <location>
        <position position="1"/>
    </location>
</feature>
<accession>A0A8X6GLF5</accession>
<proteinExistence type="predicted"/>
<dbReference type="AlphaFoldDB" id="A0A8X6GLF5"/>
<keyword evidence="2" id="KW-1185">Reference proteome</keyword>
<dbReference type="Proteomes" id="UP000887116">
    <property type="component" value="Unassembled WGS sequence"/>
</dbReference>
<organism evidence="1 2">
    <name type="scientific">Trichonephila clavata</name>
    <name type="common">Joro spider</name>
    <name type="synonym">Nephila clavata</name>
    <dbReference type="NCBI Taxonomy" id="2740835"/>
    <lineage>
        <taxon>Eukaryota</taxon>
        <taxon>Metazoa</taxon>
        <taxon>Ecdysozoa</taxon>
        <taxon>Arthropoda</taxon>
        <taxon>Chelicerata</taxon>
        <taxon>Arachnida</taxon>
        <taxon>Araneae</taxon>
        <taxon>Araneomorphae</taxon>
        <taxon>Entelegynae</taxon>
        <taxon>Araneoidea</taxon>
        <taxon>Nephilidae</taxon>
        <taxon>Trichonephila</taxon>
    </lineage>
</organism>
<gene>
    <name evidence="1" type="ORF">TNCT_117041</name>
</gene>
<reference evidence="1" key="1">
    <citation type="submission" date="2020-07" db="EMBL/GenBank/DDBJ databases">
        <title>Multicomponent nature underlies the extraordinary mechanical properties of spider dragline silk.</title>
        <authorList>
            <person name="Kono N."/>
            <person name="Nakamura H."/>
            <person name="Mori M."/>
            <person name="Yoshida Y."/>
            <person name="Ohtoshi R."/>
            <person name="Malay A.D."/>
            <person name="Moran D.A.P."/>
            <person name="Tomita M."/>
            <person name="Numata K."/>
            <person name="Arakawa K."/>
        </authorList>
    </citation>
    <scope>NUCLEOTIDE SEQUENCE</scope>
</reference>
<comment type="caution">
    <text evidence="1">The sequence shown here is derived from an EMBL/GenBank/DDBJ whole genome shotgun (WGS) entry which is preliminary data.</text>
</comment>
<name>A0A8X6GLF5_TRICU</name>
<protein>
    <submittedName>
        <fullName evidence="1">Uncharacterized protein</fullName>
    </submittedName>
</protein>